<sequence length="63" mass="6819">MPNLTSAAAPGSPSATLAEIHDLLTLALDAGEKEQGYSDTERETRSYTRRARARISRLLDGES</sequence>
<dbReference type="EMBL" id="NIPW01000011">
    <property type="protein sequence ID" value="OWJ78552.1"/>
    <property type="molecule type" value="Genomic_DNA"/>
</dbReference>
<reference evidence="1 2" key="1">
    <citation type="submission" date="2016-12" db="EMBL/GenBank/DDBJ databases">
        <title>Comparison of Traditional DNA-DNA Hybridization with In Silico Genomic Analysis.</title>
        <authorList>
            <person name="Nicholson A.C."/>
            <person name="Humrighouse B.W."/>
            <person name="Graziano J."/>
            <person name="Lasker B."/>
            <person name="Whitney A.M."/>
            <person name="Mcquiston J.R."/>
        </authorList>
    </citation>
    <scope>NUCLEOTIDE SEQUENCE [LARGE SCALE GENOMIC DNA]</scope>
    <source>
        <strain evidence="1 2">H2240</strain>
    </source>
</reference>
<proteinExistence type="predicted"/>
<comment type="caution">
    <text evidence="1">The sequence shown here is derived from an EMBL/GenBank/DDBJ whole genome shotgun (WGS) entry which is preliminary data.</text>
</comment>
<name>A0A212ACD9_9RHOB</name>
<organism evidence="1 2">
    <name type="scientific">Haematobacter genomosp. 1</name>
    <dbReference type="NCBI Taxonomy" id="366618"/>
    <lineage>
        <taxon>Bacteria</taxon>
        <taxon>Pseudomonadati</taxon>
        <taxon>Pseudomonadota</taxon>
        <taxon>Alphaproteobacteria</taxon>
        <taxon>Rhodobacterales</taxon>
        <taxon>Paracoccaceae</taxon>
        <taxon>Haematobacter</taxon>
    </lineage>
</organism>
<evidence type="ECO:0000313" key="1">
    <source>
        <dbReference type="EMBL" id="OWJ78552.1"/>
    </source>
</evidence>
<dbReference type="Proteomes" id="UP000196878">
    <property type="component" value="Unassembled WGS sequence"/>
</dbReference>
<gene>
    <name evidence="1" type="ORF">CDV49_09020</name>
</gene>
<accession>A0A212ACD9</accession>
<protein>
    <submittedName>
        <fullName evidence="1">Uncharacterized protein</fullName>
    </submittedName>
</protein>
<dbReference type="OrthoDB" id="7775772at2"/>
<evidence type="ECO:0000313" key="2">
    <source>
        <dbReference type="Proteomes" id="UP000196878"/>
    </source>
</evidence>
<dbReference type="AlphaFoldDB" id="A0A212ACD9"/>
<keyword evidence="2" id="KW-1185">Reference proteome</keyword>